<sequence length="106" mass="11482">MTHRTCKLKCHDRSAHKVGLESAGEPCISKNGWVAVEVKAPAKMVEHLAPLDSPLVARSIHGNARRPKNLVCFKLAIAGGKIWLSNQLLSGLKRRPNAPASTVQNV</sequence>
<reference evidence="1" key="1">
    <citation type="submission" date="2021-01" db="EMBL/GenBank/DDBJ databases">
        <authorList>
            <person name="Corre E."/>
            <person name="Pelletier E."/>
            <person name="Niang G."/>
            <person name="Scheremetjew M."/>
            <person name="Finn R."/>
            <person name="Kale V."/>
            <person name="Holt S."/>
            <person name="Cochrane G."/>
            <person name="Meng A."/>
            <person name="Brown T."/>
            <person name="Cohen L."/>
        </authorList>
    </citation>
    <scope>NUCLEOTIDE SEQUENCE</scope>
    <source>
        <strain evidence="1">Isolate 1302-5</strain>
    </source>
</reference>
<protein>
    <submittedName>
        <fullName evidence="1">Uncharacterized protein</fullName>
    </submittedName>
</protein>
<accession>A0A7S4JY35</accession>
<organism evidence="1">
    <name type="scientific">Odontella aurita</name>
    <dbReference type="NCBI Taxonomy" id="265563"/>
    <lineage>
        <taxon>Eukaryota</taxon>
        <taxon>Sar</taxon>
        <taxon>Stramenopiles</taxon>
        <taxon>Ochrophyta</taxon>
        <taxon>Bacillariophyta</taxon>
        <taxon>Mediophyceae</taxon>
        <taxon>Biddulphiophycidae</taxon>
        <taxon>Eupodiscales</taxon>
        <taxon>Odontellaceae</taxon>
        <taxon>Odontella</taxon>
    </lineage>
</organism>
<name>A0A7S4JY35_9STRA</name>
<proteinExistence type="predicted"/>
<gene>
    <name evidence="1" type="ORF">OAUR00152_LOCUS35940</name>
</gene>
<dbReference type="EMBL" id="HBKQ01052258">
    <property type="protein sequence ID" value="CAE2277923.1"/>
    <property type="molecule type" value="Transcribed_RNA"/>
</dbReference>
<evidence type="ECO:0000313" key="1">
    <source>
        <dbReference type="EMBL" id="CAE2277923.1"/>
    </source>
</evidence>
<dbReference type="AlphaFoldDB" id="A0A7S4JY35"/>